<feature type="signal peptide" evidence="4">
    <location>
        <begin position="1"/>
        <end position="24"/>
    </location>
</feature>
<gene>
    <name evidence="5" type="ORF">DI396_00550</name>
</gene>
<dbReference type="InterPro" id="IPR011049">
    <property type="entry name" value="Serralysin-like_metalloprot_C"/>
</dbReference>
<dbReference type="PRINTS" id="PR00313">
    <property type="entry name" value="CABNDNGRPT"/>
</dbReference>
<dbReference type="InterPro" id="IPR001343">
    <property type="entry name" value="Hemolysn_Ca-bd"/>
</dbReference>
<feature type="chain" id="PRO_5016022012" description="Hemolysin-type calcium-binding repeat-containing protein" evidence="4">
    <location>
        <begin position="25"/>
        <end position="275"/>
    </location>
</feature>
<evidence type="ECO:0000256" key="3">
    <source>
        <dbReference type="SAM" id="MobiDB-lite"/>
    </source>
</evidence>
<dbReference type="OrthoDB" id="7801966at2"/>
<dbReference type="Gene3D" id="2.150.10.10">
    <property type="entry name" value="Serralysin-like metalloprotease, C-terminal"/>
    <property type="match status" value="1"/>
</dbReference>
<dbReference type="InterPro" id="IPR018511">
    <property type="entry name" value="Hemolysin-typ_Ca-bd_CS"/>
</dbReference>
<comment type="subcellular location">
    <subcellularLocation>
        <location evidence="1">Secreted</location>
    </subcellularLocation>
</comment>
<comment type="caution">
    <text evidence="5">The sequence shown here is derived from an EMBL/GenBank/DDBJ whole genome shotgun (WGS) entry which is preliminary data.</text>
</comment>
<keyword evidence="2" id="KW-0964">Secreted</keyword>
<dbReference type="SUPFAM" id="SSF51120">
    <property type="entry name" value="beta-Roll"/>
    <property type="match status" value="2"/>
</dbReference>
<dbReference type="PANTHER" id="PTHR38340:SF1">
    <property type="entry name" value="S-LAYER PROTEIN"/>
    <property type="match status" value="1"/>
</dbReference>
<evidence type="ECO:0000256" key="2">
    <source>
        <dbReference type="ARBA" id="ARBA00022525"/>
    </source>
</evidence>
<dbReference type="InterPro" id="IPR050557">
    <property type="entry name" value="RTX_toxin/Mannuronan_C5-epim"/>
</dbReference>
<evidence type="ECO:0000256" key="4">
    <source>
        <dbReference type="SAM" id="SignalP"/>
    </source>
</evidence>
<dbReference type="RefSeq" id="WP_110794228.1">
    <property type="nucleotide sequence ID" value="NZ_KZ826481.1"/>
</dbReference>
<organism evidence="5 6">
    <name type="scientific">Litorivita pollutaquae</name>
    <dbReference type="NCBI Taxonomy" id="2200892"/>
    <lineage>
        <taxon>Bacteria</taxon>
        <taxon>Pseudomonadati</taxon>
        <taxon>Pseudomonadota</taxon>
        <taxon>Alphaproteobacteria</taxon>
        <taxon>Rhodobacterales</taxon>
        <taxon>Paracoccaceae</taxon>
        <taxon>Litorivita</taxon>
    </lineage>
</organism>
<sequence>MLALLYLGPWVITAGLLAAFGVFDDDDDTADSDPEEDTIVGTDGDDELTGSEVNDEVIAKSGNDEIWTFAGDDTVYAEEGNDTIIGGEGDDSLRGGDGADFIYDVEGADTIVAGAGEDTVYSAAMADGFTEEETDSYLADDSATFDALIGAHFTGADFARDPDSNDGDVIKLGRGDDAVVAGANDTVTGGAGADAFGIFMPDDAVEDGYVTVTDYDKDEDILVVWGDASDVTLAEGDDGGTEVRVDGALVAFLEGVDFTTLSASDIVFAGFDARP</sequence>
<dbReference type="EMBL" id="QFVT01000001">
    <property type="protein sequence ID" value="PYC49391.1"/>
    <property type="molecule type" value="Genomic_DNA"/>
</dbReference>
<proteinExistence type="predicted"/>
<protein>
    <recommendedName>
        <fullName evidence="7">Hemolysin-type calcium-binding repeat-containing protein</fullName>
    </recommendedName>
</protein>
<accession>A0A2V4MRL3</accession>
<evidence type="ECO:0000313" key="6">
    <source>
        <dbReference type="Proteomes" id="UP000248012"/>
    </source>
</evidence>
<evidence type="ECO:0000313" key="5">
    <source>
        <dbReference type="EMBL" id="PYC49391.1"/>
    </source>
</evidence>
<dbReference type="GO" id="GO:0005509">
    <property type="term" value="F:calcium ion binding"/>
    <property type="evidence" value="ECO:0007669"/>
    <property type="project" value="InterPro"/>
</dbReference>
<dbReference type="Pfam" id="PF00353">
    <property type="entry name" value="HemolysinCabind"/>
    <property type="match status" value="3"/>
</dbReference>
<keyword evidence="6" id="KW-1185">Reference proteome</keyword>
<evidence type="ECO:0008006" key="7">
    <source>
        <dbReference type="Google" id="ProtNLM"/>
    </source>
</evidence>
<reference evidence="5 6" key="1">
    <citation type="submission" date="2018-05" db="EMBL/GenBank/DDBJ databases">
        <title>Oceanovita maritima gen. nov., sp. nov., a marine bacterium in the family Rhodobacteraceae isolated from surface seawater of Lundu port Xiamen, China.</title>
        <authorList>
            <person name="Hetharua B.H."/>
            <person name="Min D."/>
            <person name="Liao H."/>
            <person name="Tian Y."/>
        </authorList>
    </citation>
    <scope>NUCLEOTIDE SEQUENCE [LARGE SCALE GENOMIC DNA]</scope>
    <source>
        <strain evidence="5 6">FSX-11</strain>
    </source>
</reference>
<dbReference type="GO" id="GO:0005576">
    <property type="term" value="C:extracellular region"/>
    <property type="evidence" value="ECO:0007669"/>
    <property type="project" value="UniProtKB-SubCell"/>
</dbReference>
<keyword evidence="4" id="KW-0732">Signal</keyword>
<feature type="region of interest" description="Disordered" evidence="3">
    <location>
        <begin position="27"/>
        <end position="50"/>
    </location>
</feature>
<dbReference type="PANTHER" id="PTHR38340">
    <property type="entry name" value="S-LAYER PROTEIN"/>
    <property type="match status" value="1"/>
</dbReference>
<evidence type="ECO:0000256" key="1">
    <source>
        <dbReference type="ARBA" id="ARBA00004613"/>
    </source>
</evidence>
<name>A0A2V4MRL3_9RHOB</name>
<dbReference type="Proteomes" id="UP000248012">
    <property type="component" value="Unassembled WGS sequence"/>
</dbReference>
<dbReference type="AlphaFoldDB" id="A0A2V4MRL3"/>
<dbReference type="PROSITE" id="PS00330">
    <property type="entry name" value="HEMOLYSIN_CALCIUM"/>
    <property type="match status" value="1"/>
</dbReference>